<comment type="cofactor">
    <cofactor evidence="1">
        <name>pyridoxal 5'-phosphate</name>
        <dbReference type="ChEBI" id="CHEBI:597326"/>
    </cofactor>
</comment>
<gene>
    <name evidence="4" type="ORF">LEA_05345</name>
</gene>
<protein>
    <submittedName>
        <fullName evidence="4">Serine hydroxymethyltransferase</fullName>
    </submittedName>
</protein>
<dbReference type="EMBL" id="AJWY01003492">
    <property type="protein sequence ID" value="EKC75195.1"/>
    <property type="molecule type" value="Genomic_DNA"/>
</dbReference>
<dbReference type="InterPro" id="IPR015422">
    <property type="entry name" value="PyrdxlP-dep_Trfase_small"/>
</dbReference>
<keyword evidence="4" id="KW-0808">Transferase</keyword>
<dbReference type="Gene3D" id="3.90.1150.10">
    <property type="entry name" value="Aspartate Aminotransferase, domain 1"/>
    <property type="match status" value="1"/>
</dbReference>
<reference evidence="4" key="1">
    <citation type="journal article" date="2013" name="Environ. Microbiol.">
        <title>Microbiota from the distal guts of lean and obese adolescents exhibit partial functional redundancy besides clear differences in community structure.</title>
        <authorList>
            <person name="Ferrer M."/>
            <person name="Ruiz A."/>
            <person name="Lanza F."/>
            <person name="Haange S.B."/>
            <person name="Oberbach A."/>
            <person name="Till H."/>
            <person name="Bargiela R."/>
            <person name="Campoy C."/>
            <person name="Segura M.T."/>
            <person name="Richter M."/>
            <person name="von Bergen M."/>
            <person name="Seifert J."/>
            <person name="Suarez A."/>
        </authorList>
    </citation>
    <scope>NUCLEOTIDE SEQUENCE</scope>
</reference>
<comment type="caution">
    <text evidence="4">The sequence shown here is derived from an EMBL/GenBank/DDBJ whole genome shotgun (WGS) entry which is preliminary data.</text>
</comment>
<organism evidence="4">
    <name type="scientific">human gut metagenome</name>
    <dbReference type="NCBI Taxonomy" id="408170"/>
    <lineage>
        <taxon>unclassified sequences</taxon>
        <taxon>metagenomes</taxon>
        <taxon>organismal metagenomes</taxon>
    </lineage>
</organism>
<dbReference type="GO" id="GO:0030170">
    <property type="term" value="F:pyridoxal phosphate binding"/>
    <property type="evidence" value="ECO:0007669"/>
    <property type="project" value="TreeGrafter"/>
</dbReference>
<feature type="non-terminal residue" evidence="4">
    <location>
        <position position="42"/>
    </location>
</feature>
<evidence type="ECO:0000313" key="4">
    <source>
        <dbReference type="EMBL" id="EKC75195.1"/>
    </source>
</evidence>
<keyword evidence="2" id="KW-0663">Pyridoxal phosphate</keyword>
<evidence type="ECO:0000256" key="2">
    <source>
        <dbReference type="ARBA" id="ARBA00022898"/>
    </source>
</evidence>
<evidence type="ECO:0000259" key="3">
    <source>
        <dbReference type="Pfam" id="PF00464"/>
    </source>
</evidence>
<accession>K1UAB9</accession>
<dbReference type="GO" id="GO:0008168">
    <property type="term" value="F:methyltransferase activity"/>
    <property type="evidence" value="ECO:0007669"/>
    <property type="project" value="UniProtKB-KW"/>
</dbReference>
<dbReference type="InterPro" id="IPR015424">
    <property type="entry name" value="PyrdxlP-dep_Trfase"/>
</dbReference>
<dbReference type="PANTHER" id="PTHR11680">
    <property type="entry name" value="SERINE HYDROXYMETHYLTRANSFERASE"/>
    <property type="match status" value="1"/>
</dbReference>
<keyword evidence="4" id="KW-0489">Methyltransferase</keyword>
<proteinExistence type="predicted"/>
<dbReference type="InterPro" id="IPR015421">
    <property type="entry name" value="PyrdxlP-dep_Trfase_major"/>
</dbReference>
<name>K1UAB9_9ZZZZ</name>
<dbReference type="InterPro" id="IPR039429">
    <property type="entry name" value="SHMT-like_dom"/>
</dbReference>
<evidence type="ECO:0000256" key="1">
    <source>
        <dbReference type="ARBA" id="ARBA00001933"/>
    </source>
</evidence>
<dbReference type="GO" id="GO:0005829">
    <property type="term" value="C:cytosol"/>
    <property type="evidence" value="ECO:0007669"/>
    <property type="project" value="TreeGrafter"/>
</dbReference>
<dbReference type="GO" id="GO:0004372">
    <property type="term" value="F:glycine hydroxymethyltransferase activity"/>
    <property type="evidence" value="ECO:0007669"/>
    <property type="project" value="TreeGrafter"/>
</dbReference>
<dbReference type="Gene3D" id="3.40.640.10">
    <property type="entry name" value="Type I PLP-dependent aspartate aminotransferase-like (Major domain)"/>
    <property type="match status" value="1"/>
</dbReference>
<dbReference type="Pfam" id="PF00464">
    <property type="entry name" value="SHMT"/>
    <property type="match status" value="1"/>
</dbReference>
<dbReference type="GO" id="GO:0019264">
    <property type="term" value="P:glycine biosynthetic process from serine"/>
    <property type="evidence" value="ECO:0007669"/>
    <property type="project" value="TreeGrafter"/>
</dbReference>
<feature type="domain" description="Serine hydroxymethyltransferase-like" evidence="3">
    <location>
        <begin position="3"/>
        <end position="41"/>
    </location>
</feature>
<dbReference type="PANTHER" id="PTHR11680:SF35">
    <property type="entry name" value="SERINE HYDROXYMETHYLTRANSFERASE 1"/>
    <property type="match status" value="1"/>
</dbReference>
<dbReference type="InterPro" id="IPR049943">
    <property type="entry name" value="Ser_HO-MeTrfase-like"/>
</dbReference>
<sequence>MVKDQEIFDLIEREHQRQLKGMELIASENFVSDEVMNAMGSY</sequence>
<dbReference type="GO" id="GO:0046653">
    <property type="term" value="P:tetrahydrofolate metabolic process"/>
    <property type="evidence" value="ECO:0007669"/>
    <property type="project" value="TreeGrafter"/>
</dbReference>
<dbReference type="SUPFAM" id="SSF53383">
    <property type="entry name" value="PLP-dependent transferases"/>
    <property type="match status" value="1"/>
</dbReference>
<dbReference type="GO" id="GO:0032259">
    <property type="term" value="P:methylation"/>
    <property type="evidence" value="ECO:0007669"/>
    <property type="project" value="UniProtKB-KW"/>
</dbReference>
<dbReference type="AlphaFoldDB" id="K1UAB9"/>